<dbReference type="InterPro" id="IPR000873">
    <property type="entry name" value="AMP-dep_synth/lig_dom"/>
</dbReference>
<proteinExistence type="inferred from homology"/>
<dbReference type="Gene3D" id="3.40.50.12780">
    <property type="entry name" value="N-terminal domain of ligase-like"/>
    <property type="match status" value="1"/>
</dbReference>
<gene>
    <name evidence="5" type="ORF">MMARJ_32670</name>
</gene>
<keyword evidence="6" id="KW-1185">Reference proteome</keyword>
<feature type="domain" description="AMP-dependent synthetase/ligase" evidence="3">
    <location>
        <begin position="2"/>
        <end position="318"/>
    </location>
</feature>
<evidence type="ECO:0000313" key="5">
    <source>
        <dbReference type="EMBL" id="BBY12527.1"/>
    </source>
</evidence>
<dbReference type="PANTHER" id="PTHR43201">
    <property type="entry name" value="ACYL-COA SYNTHETASE"/>
    <property type="match status" value="1"/>
</dbReference>
<evidence type="ECO:0000256" key="1">
    <source>
        <dbReference type="ARBA" id="ARBA00006432"/>
    </source>
</evidence>
<sequence length="469" mass="50398">MAFLMRNDVPILEVTAGAGMLGAITVPINWHFKAAEVQYILEDSGASVLIAHADLLGPIRDELSSAVRVIVVDAPEHVVQSHGGTASDQAASDGDIHWAAWLGAQDPWDGPPRTSSTSMVYTSGTTGRPKGVRRQAFTAEQRAAFAVAAQQTLGLTEGSRTIISAPMYHSAPNATAMFALQVGAMAVLQSRFDAEGLLALIDRYKITTLQLVPTMFVQLLNLPERVRNSYDVDSLVHVTHTAAPCPPDVKRRMIEWWGPVIYEFYGSTETGAVAFCSSEEWLAHPGTVGHPVEGATVKILAPDGQELPAGEVGEIHSRLDMLPGFTYHGRTTDTGADNLLLASGDLGYLDGDGFLYVCDRKADLVIMGGTNIYPAEVEAALGGMPEVADCAVFGIPDEHLGEVLAAVVQPVPGSSVGPDEIKAFLREHIADYKIPKVIEFSAELPREESGKIFKRKLRDPYWAGTSRAI</sequence>
<dbReference type="InterPro" id="IPR025110">
    <property type="entry name" value="AMP-bd_C"/>
</dbReference>
<dbReference type="Pfam" id="PF13193">
    <property type="entry name" value="AMP-binding_C"/>
    <property type="match status" value="1"/>
</dbReference>
<organism evidence="5 6">
    <name type="scientific">Mycobacterium marseillense</name>
    <dbReference type="NCBI Taxonomy" id="701042"/>
    <lineage>
        <taxon>Bacteria</taxon>
        <taxon>Bacillati</taxon>
        <taxon>Actinomycetota</taxon>
        <taxon>Actinomycetes</taxon>
        <taxon>Mycobacteriales</taxon>
        <taxon>Mycobacteriaceae</taxon>
        <taxon>Mycobacterium</taxon>
        <taxon>Mycobacterium avium complex (MAC)</taxon>
    </lineage>
</organism>
<accession>A0ABM7JF79</accession>
<dbReference type="SUPFAM" id="SSF56801">
    <property type="entry name" value="Acetyl-CoA synthetase-like"/>
    <property type="match status" value="1"/>
</dbReference>
<name>A0ABM7JF79_9MYCO</name>
<dbReference type="PROSITE" id="PS00455">
    <property type="entry name" value="AMP_BINDING"/>
    <property type="match status" value="1"/>
</dbReference>
<dbReference type="InterPro" id="IPR045851">
    <property type="entry name" value="AMP-bd_C_sf"/>
</dbReference>
<evidence type="ECO:0000259" key="4">
    <source>
        <dbReference type="Pfam" id="PF13193"/>
    </source>
</evidence>
<dbReference type="Pfam" id="PF00501">
    <property type="entry name" value="AMP-binding"/>
    <property type="match status" value="1"/>
</dbReference>
<dbReference type="InterPro" id="IPR042099">
    <property type="entry name" value="ANL_N_sf"/>
</dbReference>
<dbReference type="Proteomes" id="UP000466831">
    <property type="component" value="Chromosome"/>
</dbReference>
<evidence type="ECO:0000259" key="3">
    <source>
        <dbReference type="Pfam" id="PF00501"/>
    </source>
</evidence>
<keyword evidence="2" id="KW-0436">Ligase</keyword>
<dbReference type="InterPro" id="IPR020845">
    <property type="entry name" value="AMP-binding_CS"/>
</dbReference>
<feature type="domain" description="AMP-binding enzyme C-terminal" evidence="4">
    <location>
        <begin position="376"/>
        <end position="451"/>
    </location>
</feature>
<dbReference type="EMBL" id="AP022584">
    <property type="protein sequence ID" value="BBY12527.1"/>
    <property type="molecule type" value="Genomic_DNA"/>
</dbReference>
<dbReference type="PANTHER" id="PTHR43201:SF5">
    <property type="entry name" value="MEDIUM-CHAIN ACYL-COA LIGASE ACSF2, MITOCHONDRIAL"/>
    <property type="match status" value="1"/>
</dbReference>
<evidence type="ECO:0000313" key="6">
    <source>
        <dbReference type="Proteomes" id="UP000466831"/>
    </source>
</evidence>
<reference evidence="5 6" key="1">
    <citation type="journal article" date="2019" name="Emerg. Microbes Infect.">
        <title>Comprehensive subspecies identification of 175 nontuberculous mycobacteria species based on 7547 genomic profiles.</title>
        <authorList>
            <person name="Matsumoto Y."/>
            <person name="Kinjo T."/>
            <person name="Motooka D."/>
            <person name="Nabeya D."/>
            <person name="Jung N."/>
            <person name="Uechi K."/>
            <person name="Horii T."/>
            <person name="Iida T."/>
            <person name="Fujita J."/>
            <person name="Nakamura S."/>
        </authorList>
    </citation>
    <scope>NUCLEOTIDE SEQUENCE [LARGE SCALE GENOMIC DNA]</scope>
    <source>
        <strain evidence="5 6">JCM 17324</strain>
    </source>
</reference>
<evidence type="ECO:0000256" key="2">
    <source>
        <dbReference type="ARBA" id="ARBA00022598"/>
    </source>
</evidence>
<comment type="similarity">
    <text evidence="1">Belongs to the ATP-dependent AMP-binding enzyme family.</text>
</comment>
<dbReference type="Gene3D" id="3.30.300.30">
    <property type="match status" value="1"/>
</dbReference>
<protein>
    <submittedName>
        <fullName evidence="5">Acyl-CoA synthetase</fullName>
    </submittedName>
</protein>